<dbReference type="PANTHER" id="PTHR32309:SF13">
    <property type="entry name" value="FERRIC ENTEROBACTIN TRANSPORT PROTEIN FEPE"/>
    <property type="match status" value="1"/>
</dbReference>
<dbReference type="InterPro" id="IPR003856">
    <property type="entry name" value="LPS_length_determ_N"/>
</dbReference>
<evidence type="ECO:0000259" key="9">
    <source>
        <dbReference type="Pfam" id="PF01656"/>
    </source>
</evidence>
<reference evidence="11" key="2">
    <citation type="submission" date="2021-08" db="EMBL/GenBank/DDBJ databases">
        <authorList>
            <person name="Tani A."/>
            <person name="Ola A."/>
            <person name="Ogura Y."/>
            <person name="Katsura K."/>
            <person name="Hayashi T."/>
        </authorList>
    </citation>
    <scope>NUCLEOTIDE SEQUENCE</scope>
    <source>
        <strain evidence="11">DSM 16372</strain>
    </source>
</reference>
<dbReference type="Gene3D" id="3.40.50.300">
    <property type="entry name" value="P-loop containing nucleotide triphosphate hydrolases"/>
    <property type="match status" value="1"/>
</dbReference>
<keyword evidence="3 8" id="KW-0812">Transmembrane</keyword>
<dbReference type="SUPFAM" id="SSF52540">
    <property type="entry name" value="P-loop containing nucleoside triphosphate hydrolases"/>
    <property type="match status" value="1"/>
</dbReference>
<protein>
    <recommendedName>
        <fullName evidence="13">Lipopolysaccharide biosynthesis protein</fullName>
    </recommendedName>
</protein>
<evidence type="ECO:0000256" key="1">
    <source>
        <dbReference type="ARBA" id="ARBA00004651"/>
    </source>
</evidence>
<proteinExistence type="predicted"/>
<feature type="transmembrane region" description="Helical" evidence="8">
    <location>
        <begin position="436"/>
        <end position="456"/>
    </location>
</feature>
<dbReference type="AlphaFoldDB" id="A0AAV4ZPU8"/>
<sequence>MNWVPEQPNRNGSLSLRAHYEARNLGILTAIWRRRRVIAILLATALVGAGAVCLSLRDRYTAEAILQVDLGRPVSVQPGQPAQNVAPDTGAIVESEARVIRSRAVARRVVADLDLVNDPAFTGRSLLDRLAWWRAEPAGPDPDAAERIAGALASGLTVTNDSRSYLITVAYTAGDPVRAARIANAFVDAYLGSRLDMGVANAERAGSWLDGQIKASRAELETAEAAIEGYRQRTGLVEGGTASISLPQQALRDATVQLGAATQNRTAAEARLARAQEIFRSGGVPSAQDLAGAPVIQRMLENVETAKREVAAQLLTGPRHPRYLQAKAALEDAEQRLREEVDRAVDNLKSEVRTAATEEEALTARVAGLKAEVIEAMGSEAKLRGLQANATAIRERLKLLGDAHAQALALAAMKSSTAQVVMRAQSPIAPSGPLRALYIGLAVAGAGALGIGYALLMGRRDTGFRSGSELAEDTALRCLGMVPDISTASGAGEIRMFDEAIRLVAASLGWPRATGAPRVLLVASSVPDEGKSLVCMALAKLLAARGTRTLVIDATGARPASPTSRMPSLEDAVLGDQAAFFAGARDHAVTVLHGRGRATAQDFYLSDAFERFMDGAREAFDLVLIEAPPAMLVLDFVPLAHVADAAILAVRWASTPRKTVLATLQRLQDLSVRVRGLVLTRVDLDQHRHEPFADQCSHYHRYRSFFEGGAPSAAEASAGAAAARAGLPRPGKRASAERTPAEARFPDARPAEKAAEPNPPGPRSAGPKVAEPRQAVAVRAP</sequence>
<evidence type="ECO:0000256" key="5">
    <source>
        <dbReference type="ARBA" id="ARBA00023136"/>
    </source>
</evidence>
<gene>
    <name evidence="11" type="ORF">BHAOGJBA_4116</name>
</gene>
<dbReference type="Proteomes" id="UP001055247">
    <property type="component" value="Unassembled WGS sequence"/>
</dbReference>
<evidence type="ECO:0000259" key="10">
    <source>
        <dbReference type="Pfam" id="PF02706"/>
    </source>
</evidence>
<dbReference type="Pfam" id="PF01656">
    <property type="entry name" value="CbiA"/>
    <property type="match status" value="1"/>
</dbReference>
<dbReference type="GO" id="GO:0004713">
    <property type="term" value="F:protein tyrosine kinase activity"/>
    <property type="evidence" value="ECO:0007669"/>
    <property type="project" value="TreeGrafter"/>
</dbReference>
<evidence type="ECO:0000256" key="8">
    <source>
        <dbReference type="SAM" id="Phobius"/>
    </source>
</evidence>
<accession>A0AAV4ZPU8</accession>
<feature type="compositionally biased region" description="Basic and acidic residues" evidence="7">
    <location>
        <begin position="734"/>
        <end position="755"/>
    </location>
</feature>
<name>A0AAV4ZPU8_9HYPH</name>
<feature type="coiled-coil region" evidence="6">
    <location>
        <begin position="323"/>
        <end position="365"/>
    </location>
</feature>
<keyword evidence="2" id="KW-1003">Cell membrane</keyword>
<dbReference type="InterPro" id="IPR002586">
    <property type="entry name" value="CobQ/CobB/MinD/ParA_Nub-bd_dom"/>
</dbReference>
<evidence type="ECO:0000313" key="11">
    <source>
        <dbReference type="EMBL" id="GJD90575.1"/>
    </source>
</evidence>
<feature type="transmembrane region" description="Helical" evidence="8">
    <location>
        <begin position="37"/>
        <end position="57"/>
    </location>
</feature>
<dbReference type="PANTHER" id="PTHR32309">
    <property type="entry name" value="TYROSINE-PROTEIN KINASE"/>
    <property type="match status" value="1"/>
</dbReference>
<dbReference type="InterPro" id="IPR027417">
    <property type="entry name" value="P-loop_NTPase"/>
</dbReference>
<feature type="domain" description="CobQ/CobB/MinD/ParA nucleotide binding" evidence="9">
    <location>
        <begin position="528"/>
        <end position="689"/>
    </location>
</feature>
<keyword evidence="12" id="KW-1185">Reference proteome</keyword>
<keyword evidence="6" id="KW-0175">Coiled coil</keyword>
<dbReference type="EMBL" id="BPQO01000019">
    <property type="protein sequence ID" value="GJD90575.1"/>
    <property type="molecule type" value="Genomic_DNA"/>
</dbReference>
<evidence type="ECO:0000256" key="2">
    <source>
        <dbReference type="ARBA" id="ARBA00022475"/>
    </source>
</evidence>
<evidence type="ECO:0000256" key="6">
    <source>
        <dbReference type="SAM" id="Coils"/>
    </source>
</evidence>
<dbReference type="GO" id="GO:0005886">
    <property type="term" value="C:plasma membrane"/>
    <property type="evidence" value="ECO:0007669"/>
    <property type="project" value="UniProtKB-SubCell"/>
</dbReference>
<keyword evidence="5 8" id="KW-0472">Membrane</keyword>
<feature type="domain" description="Polysaccharide chain length determinant N-terminal" evidence="10">
    <location>
        <begin position="27"/>
        <end position="113"/>
    </location>
</feature>
<evidence type="ECO:0000256" key="7">
    <source>
        <dbReference type="SAM" id="MobiDB-lite"/>
    </source>
</evidence>
<organism evidence="11 12">
    <name type="scientific">Methylobacterium hispanicum</name>
    <dbReference type="NCBI Taxonomy" id="270350"/>
    <lineage>
        <taxon>Bacteria</taxon>
        <taxon>Pseudomonadati</taxon>
        <taxon>Pseudomonadota</taxon>
        <taxon>Alphaproteobacteria</taxon>
        <taxon>Hyphomicrobiales</taxon>
        <taxon>Methylobacteriaceae</taxon>
        <taxon>Methylobacterium</taxon>
    </lineage>
</organism>
<comment type="subcellular location">
    <subcellularLocation>
        <location evidence="1">Cell membrane</location>
        <topology evidence="1">Multi-pass membrane protein</topology>
    </subcellularLocation>
</comment>
<keyword evidence="4 8" id="KW-1133">Transmembrane helix</keyword>
<dbReference type="Pfam" id="PF02706">
    <property type="entry name" value="Wzz"/>
    <property type="match status" value="1"/>
</dbReference>
<dbReference type="RefSeq" id="WP_082772932.1">
    <property type="nucleotide sequence ID" value="NZ_BPQO01000019.1"/>
</dbReference>
<dbReference type="InterPro" id="IPR050445">
    <property type="entry name" value="Bact_polysacc_biosynth/exp"/>
</dbReference>
<evidence type="ECO:0000256" key="3">
    <source>
        <dbReference type="ARBA" id="ARBA00022692"/>
    </source>
</evidence>
<evidence type="ECO:0000256" key="4">
    <source>
        <dbReference type="ARBA" id="ARBA00022989"/>
    </source>
</evidence>
<evidence type="ECO:0000313" key="12">
    <source>
        <dbReference type="Proteomes" id="UP001055247"/>
    </source>
</evidence>
<comment type="caution">
    <text evidence="11">The sequence shown here is derived from an EMBL/GenBank/DDBJ whole genome shotgun (WGS) entry which is preliminary data.</text>
</comment>
<evidence type="ECO:0008006" key="13">
    <source>
        <dbReference type="Google" id="ProtNLM"/>
    </source>
</evidence>
<reference evidence="11" key="1">
    <citation type="journal article" date="2016" name="Front. Microbiol.">
        <title>Genome Sequence of the Piezophilic, Mesophilic Sulfate-Reducing Bacterium Desulfovibrio indicus J2T.</title>
        <authorList>
            <person name="Cao J."/>
            <person name="Maignien L."/>
            <person name="Shao Z."/>
            <person name="Alain K."/>
            <person name="Jebbar M."/>
        </authorList>
    </citation>
    <scope>NUCLEOTIDE SEQUENCE</scope>
    <source>
        <strain evidence="11">DSM 16372</strain>
    </source>
</reference>
<feature type="region of interest" description="Disordered" evidence="7">
    <location>
        <begin position="721"/>
        <end position="781"/>
    </location>
</feature>